<dbReference type="NCBIfam" id="TIGR01646">
    <property type="entry name" value="vgr_GE"/>
    <property type="match status" value="1"/>
</dbReference>
<dbReference type="InterPro" id="IPR018769">
    <property type="entry name" value="VgrG2_DUF2345"/>
</dbReference>
<dbReference type="InterPro" id="IPR028244">
    <property type="entry name" value="T6SS_Rhs_Vgr_dom"/>
</dbReference>
<dbReference type="Gene3D" id="2.40.50.230">
    <property type="entry name" value="Gp5 N-terminal domain"/>
    <property type="match status" value="1"/>
</dbReference>
<evidence type="ECO:0000313" key="5">
    <source>
        <dbReference type="EMBL" id="RKG35224.1"/>
    </source>
</evidence>
<dbReference type="SUPFAM" id="SSF69255">
    <property type="entry name" value="gp5 N-terminal domain-like"/>
    <property type="match status" value="1"/>
</dbReference>
<dbReference type="InterPro" id="IPR006533">
    <property type="entry name" value="T6SS_Vgr_RhsGE"/>
</dbReference>
<dbReference type="Proteomes" id="UP000280405">
    <property type="component" value="Unassembled WGS sequence"/>
</dbReference>
<dbReference type="Pfam" id="PF10106">
    <property type="entry name" value="DUF2345"/>
    <property type="match status" value="1"/>
</dbReference>
<name>A0A3A8EYS3_9GAMM</name>
<dbReference type="Pfam" id="PF05954">
    <property type="entry name" value="Phage_GPD"/>
    <property type="match status" value="1"/>
</dbReference>
<dbReference type="OrthoDB" id="9762420at2"/>
<dbReference type="InterPro" id="IPR017847">
    <property type="entry name" value="T6SS_RhsGE_Vgr_subset"/>
</dbReference>
<protein>
    <submittedName>
        <fullName evidence="5">Type VI secretion system tip protein VgrG</fullName>
    </submittedName>
</protein>
<feature type="domain" description="Gp5/Type VI secretion system Vgr protein OB-fold" evidence="2">
    <location>
        <begin position="483"/>
        <end position="530"/>
    </location>
</feature>
<organism evidence="5 6">
    <name type="scientific">Acinetobacter rongchengensis</name>
    <dbReference type="NCBI Taxonomy" id="2419601"/>
    <lineage>
        <taxon>Bacteria</taxon>
        <taxon>Pseudomonadati</taxon>
        <taxon>Pseudomonadota</taxon>
        <taxon>Gammaproteobacteria</taxon>
        <taxon>Moraxellales</taxon>
        <taxon>Moraxellaceae</taxon>
        <taxon>Acinetobacter</taxon>
    </lineage>
</organism>
<dbReference type="Gene3D" id="3.55.50.10">
    <property type="entry name" value="Baseplate protein-like domains"/>
    <property type="match status" value="1"/>
</dbReference>
<comment type="caution">
    <text evidence="5">The sequence shown here is derived from an EMBL/GenBank/DDBJ whole genome shotgun (WGS) entry which is preliminary data.</text>
</comment>
<dbReference type="EMBL" id="RAXT01000064">
    <property type="protein sequence ID" value="RKG35224.1"/>
    <property type="molecule type" value="Genomic_DNA"/>
</dbReference>
<evidence type="ECO:0000259" key="4">
    <source>
        <dbReference type="Pfam" id="PF13296"/>
    </source>
</evidence>
<dbReference type="RefSeq" id="WP_120385203.1">
    <property type="nucleotide sequence ID" value="NZ_RAXT01000064.1"/>
</dbReference>
<dbReference type="SUPFAM" id="SSF69279">
    <property type="entry name" value="Phage tail proteins"/>
    <property type="match status" value="1"/>
</dbReference>
<dbReference type="NCBIfam" id="TIGR03361">
    <property type="entry name" value="VI_Rhs_Vgr"/>
    <property type="match status" value="1"/>
</dbReference>
<reference evidence="5 6" key="1">
    <citation type="submission" date="2018-09" db="EMBL/GenBank/DDBJ databases">
        <title>The draft genome of Acinetobacter spp. strains.</title>
        <authorList>
            <person name="Qin J."/>
            <person name="Feng Y."/>
            <person name="Zong Z."/>
        </authorList>
    </citation>
    <scope>NUCLEOTIDE SEQUENCE [LARGE SCALE GENOMIC DNA]</scope>
    <source>
        <strain evidence="5 6">WCHAc060115</strain>
    </source>
</reference>
<keyword evidence="6" id="KW-1185">Reference proteome</keyword>
<proteinExistence type="inferred from homology"/>
<accession>A0A3A8EYS3</accession>
<dbReference type="AlphaFoldDB" id="A0A3A8EYS3"/>
<dbReference type="Pfam" id="PF13296">
    <property type="entry name" value="T6SS_Vgr"/>
    <property type="match status" value="1"/>
</dbReference>
<evidence type="ECO:0000259" key="3">
    <source>
        <dbReference type="Pfam" id="PF10106"/>
    </source>
</evidence>
<sequence length="906" mass="101987">MLNIHRVLDKIGITAQNRIIKAIFSNTQLNQDLFLNYFSKTHELNGGLKAELICLATGDFIPLKSLIGCQVAVDVRTDQNQLFRTTGNITGAELGQSDGALTLYKITLEDATSLWRYNRNSRVFMNKSVIDIVKIIFEEWQRRSNLFAKSLKLDLTGLKGHYDIRPFTMQVDESDYSFVTRLLRSENINWFVDETDSIVTAYDDSIQPQKLKLIDDHSQFKLLARRELRYHRSSAVEKFDTIVSFIAKRKIQSTAVHLQRWQADYLEQTDWPGSVLSHHKHSDYYNNEQLSLEQSWHLSPAWTSDLKGEDGATRSNDGQLEKLSANLVKYHNAQAKQFIAQGTIRDTRVGYWFEFIGHPEIDQHAENDRQFLILKQQSFHHNNLPKDLTETIFKLLDINQWSVGVKEEKQGCELTLIRRHIPIVPEYNPQLHKPVAYTQHARVVGPAGESIYVDEWGRIKVRFLFSRTEDNLHDGGRGSNENDADSAFVDVLTPWAGEGFGARFLPRIGELVVIDFFNGDADRPFVLGRIHEAKRAPTKFDIKGKLPDTRRLSGIRSREIGATGFNQLRFDDTQGQFSAQLQSSYAASQINLGQLSHPKETETSHDRGTGFEVRTDDYGAVRGGNGLLLTSYKQSNASGEHMHAEEAKTQLKTNQAYSQSLSDIAKKHEMDEIESIEQLKVFAENIQKDIAKFNSALLLLSSPQGIGLSTAGDIHLSADQHINQIANGSVNVSTQKNFIAHAIEKVSLFAVKLGMRLIAAFGKIELHAQTGDMDIIADKVLKIISKKKSIEISAAEEIIFNVKGNYFKLNTEGIEQGTKGESKVYTAKHSILGPKTIDYALPQDPYNEMFVLKDPKGNPVAGFAYKIISGDGTVFRGVSNEKGETIRLSSGYAASDLKIYADDNEE</sequence>
<dbReference type="Pfam" id="PF04717">
    <property type="entry name" value="Phage_base_V"/>
    <property type="match status" value="1"/>
</dbReference>
<dbReference type="InterPro" id="IPR037026">
    <property type="entry name" value="Vgr_OB-fold_dom_sf"/>
</dbReference>
<gene>
    <name evidence="5" type="ORF">D7V20_16900</name>
</gene>
<dbReference type="InterPro" id="IPR006531">
    <property type="entry name" value="Gp5/Vgr_OB"/>
</dbReference>
<feature type="domain" description="Putative type VI secretion system Rhs element associated Vgr" evidence="4">
    <location>
        <begin position="558"/>
        <end position="665"/>
    </location>
</feature>
<evidence type="ECO:0000259" key="2">
    <source>
        <dbReference type="Pfam" id="PF04717"/>
    </source>
</evidence>
<feature type="domain" description="DUF2345" evidence="3">
    <location>
        <begin position="689"/>
        <end position="835"/>
    </location>
</feature>
<evidence type="ECO:0000256" key="1">
    <source>
        <dbReference type="ARBA" id="ARBA00005558"/>
    </source>
</evidence>
<dbReference type="Gene3D" id="4.10.220.110">
    <property type="match status" value="1"/>
</dbReference>
<dbReference type="Gene3D" id="2.30.110.50">
    <property type="match status" value="1"/>
</dbReference>
<comment type="similarity">
    <text evidence="1">Belongs to the VgrG protein family.</text>
</comment>
<evidence type="ECO:0000313" key="6">
    <source>
        <dbReference type="Proteomes" id="UP000280405"/>
    </source>
</evidence>